<gene>
    <name evidence="1" type="ORF">AN215_12650</name>
</gene>
<accession>A0A1E7JQ04</accession>
<keyword evidence="2" id="KW-1185">Reference proteome</keyword>
<name>A0A1E7JQ04_9ACTN</name>
<dbReference type="Proteomes" id="UP000176087">
    <property type="component" value="Unassembled WGS sequence"/>
</dbReference>
<organism evidence="1 2">
    <name type="scientific">Streptomyces abyssalis</name>
    <dbReference type="NCBI Taxonomy" id="933944"/>
    <lineage>
        <taxon>Bacteria</taxon>
        <taxon>Bacillati</taxon>
        <taxon>Actinomycetota</taxon>
        <taxon>Actinomycetes</taxon>
        <taxon>Kitasatosporales</taxon>
        <taxon>Streptomycetaceae</taxon>
        <taxon>Streptomyces</taxon>
    </lineage>
</organism>
<sequence>MRWRQSADVIVGRPQPTVGDALGVADAWWASAPGCGLVTVPAGEVGTVFRTRVEQVLLSRGPQELCAVCAYPWLVAGYRLTDLVEQSPLLT</sequence>
<comment type="caution">
    <text evidence="1">The sequence shown here is derived from an EMBL/GenBank/DDBJ whole genome shotgun (WGS) entry which is preliminary data.</text>
</comment>
<evidence type="ECO:0000313" key="2">
    <source>
        <dbReference type="Proteomes" id="UP000176087"/>
    </source>
</evidence>
<evidence type="ECO:0000313" key="1">
    <source>
        <dbReference type="EMBL" id="OEU90340.1"/>
    </source>
</evidence>
<protein>
    <submittedName>
        <fullName evidence="1">Uncharacterized protein</fullName>
    </submittedName>
</protein>
<reference evidence="1 2" key="1">
    <citation type="journal article" date="2016" name="Front. Microbiol.">
        <title>Comparative Genomics Analysis of Streptomyces Species Reveals Their Adaptation to the Marine Environment and Their Diversity at the Genomic Level.</title>
        <authorList>
            <person name="Tian X."/>
            <person name="Zhang Z."/>
            <person name="Yang T."/>
            <person name="Chen M."/>
            <person name="Li J."/>
            <person name="Chen F."/>
            <person name="Yang J."/>
            <person name="Li W."/>
            <person name="Zhang B."/>
            <person name="Zhang Z."/>
            <person name="Wu J."/>
            <person name="Zhang C."/>
            <person name="Long L."/>
            <person name="Xiao J."/>
        </authorList>
    </citation>
    <scope>NUCLEOTIDE SEQUENCE [LARGE SCALE GENOMIC DNA]</scope>
    <source>
        <strain evidence="1 2">SCSIO 10390</strain>
    </source>
</reference>
<proteinExistence type="predicted"/>
<dbReference type="EMBL" id="LJGT01000038">
    <property type="protein sequence ID" value="OEU90340.1"/>
    <property type="molecule type" value="Genomic_DNA"/>
</dbReference>
<dbReference type="AlphaFoldDB" id="A0A1E7JQ04"/>